<dbReference type="SUPFAM" id="SSF117281">
    <property type="entry name" value="Kelch motif"/>
    <property type="match status" value="1"/>
</dbReference>
<dbReference type="PANTHER" id="PTHR24414">
    <property type="entry name" value="F-BOX/KELCH-REPEAT PROTEIN SKIP4"/>
    <property type="match status" value="1"/>
</dbReference>
<accession>V4NTX2</accession>
<dbReference type="PANTHER" id="PTHR24414:SF141">
    <property type="entry name" value="GENOME ASSEMBLY, CHROMOSOME: A07"/>
    <property type="match status" value="1"/>
</dbReference>
<dbReference type="Gene3D" id="2.120.10.80">
    <property type="entry name" value="Kelch-type beta propeller"/>
    <property type="match status" value="1"/>
</dbReference>
<dbReference type="Gramene" id="ESQ50171">
    <property type="protein sequence ID" value="ESQ50171"/>
    <property type="gene ID" value="EUTSA_v10002293mg"/>
</dbReference>
<evidence type="ECO:0000313" key="2">
    <source>
        <dbReference type="EMBL" id="ESQ50171.1"/>
    </source>
</evidence>
<proteinExistence type="predicted"/>
<dbReference type="OMA" id="RVEWRKR"/>
<protein>
    <recommendedName>
        <fullName evidence="1">FKB95-like N-terminal Kelch domain-containing protein</fullName>
    </recommendedName>
</protein>
<dbReference type="eggNOG" id="KOG1072">
    <property type="taxonomic scope" value="Eukaryota"/>
</dbReference>
<dbReference type="EMBL" id="KI517398">
    <property type="protein sequence ID" value="ESQ50171.1"/>
    <property type="molecule type" value="Genomic_DNA"/>
</dbReference>
<dbReference type="KEGG" id="eus:EUTSA_v10002293mg"/>
<dbReference type="InterPro" id="IPR015915">
    <property type="entry name" value="Kelch-typ_b-propeller"/>
</dbReference>
<sequence length="143" mass="16901">MEDKIYMKDFNNNTFIYEPKESKWELDEMLNSNHWNGACVVDNVLYYYDVFKKKLLAYDPNQRCWKVVKGLEELLSTMRCSWGFHTVSYCGKLVLFFRKMGIWCAEISLSRRQGGEIWGKVQWCDFVIDDGKFGMVTCLDVTV</sequence>
<feature type="domain" description="FKB95-like N-terminal Kelch" evidence="1">
    <location>
        <begin position="1"/>
        <end position="127"/>
    </location>
</feature>
<reference evidence="2 3" key="1">
    <citation type="journal article" date="2013" name="Front. Plant Sci.">
        <title>The Reference Genome of the Halophytic Plant Eutrema salsugineum.</title>
        <authorList>
            <person name="Yang R."/>
            <person name="Jarvis D.E."/>
            <person name="Chen H."/>
            <person name="Beilstein M.A."/>
            <person name="Grimwood J."/>
            <person name="Jenkins J."/>
            <person name="Shu S."/>
            <person name="Prochnik S."/>
            <person name="Xin M."/>
            <person name="Ma C."/>
            <person name="Schmutz J."/>
            <person name="Wing R.A."/>
            <person name="Mitchell-Olds T."/>
            <person name="Schumaker K.S."/>
            <person name="Wang X."/>
        </authorList>
    </citation>
    <scope>NUCLEOTIDE SEQUENCE [LARGE SCALE GENOMIC DNA]</scope>
</reference>
<name>V4NTX2_EUTSA</name>
<gene>
    <name evidence="2" type="ORF">EUTSA_v10002293mg</name>
</gene>
<keyword evidence="3" id="KW-1185">Reference proteome</keyword>
<dbReference type="AlphaFoldDB" id="V4NTX2"/>
<dbReference type="InterPro" id="IPR050354">
    <property type="entry name" value="F-box/kelch-repeat_ARATH"/>
</dbReference>
<evidence type="ECO:0000259" key="1">
    <source>
        <dbReference type="Pfam" id="PF25210"/>
    </source>
</evidence>
<dbReference type="Proteomes" id="UP000030689">
    <property type="component" value="Unassembled WGS sequence"/>
</dbReference>
<organism evidence="2 3">
    <name type="scientific">Eutrema salsugineum</name>
    <name type="common">Saltwater cress</name>
    <name type="synonym">Sisymbrium salsugineum</name>
    <dbReference type="NCBI Taxonomy" id="72664"/>
    <lineage>
        <taxon>Eukaryota</taxon>
        <taxon>Viridiplantae</taxon>
        <taxon>Streptophyta</taxon>
        <taxon>Embryophyta</taxon>
        <taxon>Tracheophyta</taxon>
        <taxon>Spermatophyta</taxon>
        <taxon>Magnoliopsida</taxon>
        <taxon>eudicotyledons</taxon>
        <taxon>Gunneridae</taxon>
        <taxon>Pentapetalae</taxon>
        <taxon>rosids</taxon>
        <taxon>malvids</taxon>
        <taxon>Brassicales</taxon>
        <taxon>Brassicaceae</taxon>
        <taxon>Eutremeae</taxon>
        <taxon>Eutrema</taxon>
    </lineage>
</organism>
<dbReference type="InterPro" id="IPR057499">
    <property type="entry name" value="Kelch_FKB95"/>
</dbReference>
<dbReference type="Pfam" id="PF25210">
    <property type="entry name" value="Kelch_FKB95"/>
    <property type="match status" value="1"/>
</dbReference>
<evidence type="ECO:0000313" key="3">
    <source>
        <dbReference type="Proteomes" id="UP000030689"/>
    </source>
</evidence>